<name>A0ABW1VLX9_9GAMM</name>
<keyword evidence="3" id="KW-1185">Reference proteome</keyword>
<evidence type="ECO:0000313" key="2">
    <source>
        <dbReference type="EMBL" id="MFC6361926.1"/>
    </source>
</evidence>
<reference evidence="3" key="1">
    <citation type="journal article" date="2019" name="Int. J. Syst. Evol. Microbiol.">
        <title>The Global Catalogue of Microorganisms (GCM) 10K type strain sequencing project: providing services to taxonomists for standard genome sequencing and annotation.</title>
        <authorList>
            <consortium name="The Broad Institute Genomics Platform"/>
            <consortium name="The Broad Institute Genome Sequencing Center for Infectious Disease"/>
            <person name="Wu L."/>
            <person name="Ma J."/>
        </authorList>
    </citation>
    <scope>NUCLEOTIDE SEQUENCE [LARGE SCALE GENOMIC DNA]</scope>
    <source>
        <strain evidence="3">CGMCC 4.1530</strain>
    </source>
</reference>
<evidence type="ECO:0000313" key="3">
    <source>
        <dbReference type="Proteomes" id="UP001596215"/>
    </source>
</evidence>
<dbReference type="SUPFAM" id="SSF47413">
    <property type="entry name" value="lambda repressor-like DNA-binding domains"/>
    <property type="match status" value="1"/>
</dbReference>
<accession>A0ABW1VLX9</accession>
<comment type="caution">
    <text evidence="2">The sequence shown here is derived from an EMBL/GenBank/DDBJ whole genome shotgun (WGS) entry which is preliminary data.</text>
</comment>
<dbReference type="RefSeq" id="WP_343876801.1">
    <property type="nucleotide sequence ID" value="NZ_BAAAFW010000037.1"/>
</dbReference>
<gene>
    <name evidence="2" type="ORF">ACFP73_07410</name>
</gene>
<sequence length="79" mass="8384">MKKNDVVSYFGGVGEVAKVLGISHASVSGWGDLIPKGRAFELQALTSGKLEVNPGLYAKDSNKAVEQTPQHRGTNRGSE</sequence>
<feature type="region of interest" description="Disordered" evidence="1">
    <location>
        <begin position="60"/>
        <end position="79"/>
    </location>
</feature>
<dbReference type="Gene3D" id="1.10.260.40">
    <property type="entry name" value="lambda repressor-like DNA-binding domains"/>
    <property type="match status" value="1"/>
</dbReference>
<evidence type="ECO:0000256" key="1">
    <source>
        <dbReference type="SAM" id="MobiDB-lite"/>
    </source>
</evidence>
<feature type="compositionally biased region" description="Polar residues" evidence="1">
    <location>
        <begin position="64"/>
        <end position="79"/>
    </location>
</feature>
<dbReference type="Pfam" id="PF14549">
    <property type="entry name" value="P22_Cro"/>
    <property type="match status" value="1"/>
</dbReference>
<dbReference type="EMBL" id="JBHSUC010000006">
    <property type="protein sequence ID" value="MFC6361926.1"/>
    <property type="molecule type" value="Genomic_DNA"/>
</dbReference>
<protein>
    <submittedName>
        <fullName evidence="2">Cro/CI family transcriptional regulator</fullName>
    </submittedName>
</protein>
<proteinExistence type="predicted"/>
<organism evidence="2 3">
    <name type="scientific">Tatumella punctata</name>
    <dbReference type="NCBI Taxonomy" id="399969"/>
    <lineage>
        <taxon>Bacteria</taxon>
        <taxon>Pseudomonadati</taxon>
        <taxon>Pseudomonadota</taxon>
        <taxon>Gammaproteobacteria</taxon>
        <taxon>Enterobacterales</taxon>
        <taxon>Erwiniaceae</taxon>
        <taxon>Tatumella</taxon>
    </lineage>
</organism>
<dbReference type="Proteomes" id="UP001596215">
    <property type="component" value="Unassembled WGS sequence"/>
</dbReference>
<dbReference type="InterPro" id="IPR010982">
    <property type="entry name" value="Lambda_DNA-bd_dom_sf"/>
</dbReference>